<dbReference type="EMBL" id="JAQQLI010000037">
    <property type="protein sequence ID" value="MDC7788101.1"/>
    <property type="molecule type" value="Genomic_DNA"/>
</dbReference>
<reference evidence="1" key="1">
    <citation type="journal article" date="2023" name="Microbiol Resour">
        <title>Genome Sequences of Rhodoplanes serenus and Two Thermotolerant Strains, Rhodoplanes tepidamans and 'Rhodoplanes cryptolactis,' Further Refine the Genus.</title>
        <authorList>
            <person name="Rayyan A.A."/>
            <person name="Kyndt J.A."/>
        </authorList>
    </citation>
    <scope>NUCLEOTIDE SEQUENCE</scope>
    <source>
        <strain evidence="1">DSM 9987</strain>
    </source>
</reference>
<reference evidence="1" key="2">
    <citation type="submission" date="2023-02" db="EMBL/GenBank/DDBJ databases">
        <authorList>
            <person name="Rayyan A."/>
            <person name="Meyer T."/>
            <person name="Kyndt J.A."/>
        </authorList>
    </citation>
    <scope>NUCLEOTIDE SEQUENCE</scope>
    <source>
        <strain evidence="1">DSM 9987</strain>
    </source>
</reference>
<protein>
    <submittedName>
        <fullName evidence="1">ATP-grasp fold amidoligase family protein</fullName>
    </submittedName>
</protein>
<keyword evidence="2" id="KW-1185">Reference proteome</keyword>
<dbReference type="InterPro" id="IPR029465">
    <property type="entry name" value="ATPgrasp_TupA"/>
</dbReference>
<sequence>MRRRLFDLGTIVHRLPLVGPRRVRRTLAARYAARFGVAPRLDRPVTFNEHILHRMIFDRDPRLRIVCDKIAGKAFIAARGGSGLVVPTLRAWRRPEEIDWSLLPARFVLKPTHTSGPVAIVGGPAECDPAALVAAARQWLAADYFDHSLEWGYRGVPRRLIAEPLLLGPGGAPPVEALVFTFGGRARLIRLLRGRKGTAEERDAWYDATGRRLALPANLPEADIPLAPADRAALVTVAERLSEGFSSLRVDCYLTAAGLKVGELTPYSNAGLLMWGSPEIDTLLGGLWDPGFDLARLPGHAGTPTGGRALVAAGR</sequence>
<accession>A0ABT5JEI5</accession>
<evidence type="ECO:0000313" key="2">
    <source>
        <dbReference type="Proteomes" id="UP001165652"/>
    </source>
</evidence>
<evidence type="ECO:0000313" key="1">
    <source>
        <dbReference type="EMBL" id="MDC7788101.1"/>
    </source>
</evidence>
<dbReference type="Proteomes" id="UP001165652">
    <property type="component" value="Unassembled WGS sequence"/>
</dbReference>
<dbReference type="RefSeq" id="WP_272778939.1">
    <property type="nucleotide sequence ID" value="NZ_JAQQLI010000037.1"/>
</dbReference>
<proteinExistence type="predicted"/>
<comment type="caution">
    <text evidence="1">The sequence shown here is derived from an EMBL/GenBank/DDBJ whole genome shotgun (WGS) entry which is preliminary data.</text>
</comment>
<gene>
    <name evidence="1" type="ORF">PQJ73_20620</name>
</gene>
<dbReference type="Pfam" id="PF14305">
    <property type="entry name" value="ATPgrasp_TupA"/>
    <property type="match status" value="1"/>
</dbReference>
<name>A0ABT5JEI5_RHOTP</name>
<organism evidence="1 2">
    <name type="scientific">Rhodoplanes tepidamans</name>
    <name type="common">Rhodoplanes cryptolactis</name>
    <dbReference type="NCBI Taxonomy" id="200616"/>
    <lineage>
        <taxon>Bacteria</taxon>
        <taxon>Pseudomonadati</taxon>
        <taxon>Pseudomonadota</taxon>
        <taxon>Alphaproteobacteria</taxon>
        <taxon>Hyphomicrobiales</taxon>
        <taxon>Nitrobacteraceae</taxon>
        <taxon>Rhodoplanes</taxon>
    </lineage>
</organism>